<name>A0ABS9QUI6_9GAMM</name>
<dbReference type="InterPro" id="IPR009678">
    <property type="entry name" value="Phage_tail_completion_R"/>
</dbReference>
<proteinExistence type="predicted"/>
<dbReference type="Proteomes" id="UP000829384">
    <property type="component" value="Unassembled WGS sequence"/>
</dbReference>
<comment type="caution">
    <text evidence="1">The sequence shown here is derived from an EMBL/GenBank/DDBJ whole genome shotgun (WGS) entry which is preliminary data.</text>
</comment>
<dbReference type="EMBL" id="JACSDI010000004">
    <property type="protein sequence ID" value="MCG9964023.1"/>
    <property type="molecule type" value="Genomic_DNA"/>
</dbReference>
<dbReference type="Pfam" id="PF06891">
    <property type="entry name" value="P2_Phage_GpR"/>
    <property type="match status" value="1"/>
</dbReference>
<evidence type="ECO:0000313" key="2">
    <source>
        <dbReference type="Proteomes" id="UP000829384"/>
    </source>
</evidence>
<dbReference type="RefSeq" id="WP_240130690.1">
    <property type="nucleotide sequence ID" value="NZ_JACSDI010000004.1"/>
</dbReference>
<keyword evidence="2" id="KW-1185">Reference proteome</keyword>
<organism evidence="1 2">
    <name type="scientific">Shewanella cutis</name>
    <dbReference type="NCBI Taxonomy" id="2766780"/>
    <lineage>
        <taxon>Bacteria</taxon>
        <taxon>Pseudomonadati</taxon>
        <taxon>Pseudomonadota</taxon>
        <taxon>Gammaproteobacteria</taxon>
        <taxon>Alteromonadales</taxon>
        <taxon>Shewanellaceae</taxon>
        <taxon>Shewanella</taxon>
    </lineage>
</organism>
<evidence type="ECO:0000313" key="1">
    <source>
        <dbReference type="EMBL" id="MCG9964023.1"/>
    </source>
</evidence>
<sequence length="162" mass="18116">MSQTVSQLQQVTEFLYQSLKPYVKANNIDAWQERGTLILSGEDLGNNGYQVAKWKHSAVIAIEQFPHRKFNAYNLLAMLPAFLLDSGWPRDEHGLADPQLDIDVVSHDHAMVLIELELIDDIDLIPDANGPVLFNGEHYRVALVPVDVAETADVQTRPEGAQ</sequence>
<protein>
    <submittedName>
        <fullName evidence="1">Phage tail protein</fullName>
    </submittedName>
</protein>
<reference evidence="1 2" key="1">
    <citation type="submission" date="2020-08" db="EMBL/GenBank/DDBJ databases">
        <title>Whole genome sequence of Shewanella sp strain PS-2.</title>
        <authorList>
            <person name="Das S.K."/>
        </authorList>
    </citation>
    <scope>NUCLEOTIDE SEQUENCE [LARGE SCALE GENOMIC DNA]</scope>
    <source>
        <strain evidence="1 2">PS-2</strain>
    </source>
</reference>
<gene>
    <name evidence="1" type="ORF">H9J30_08870</name>
</gene>
<accession>A0ABS9QUI6</accession>